<evidence type="ECO:0000313" key="2">
    <source>
        <dbReference type="EMBL" id="GAA3500748.1"/>
    </source>
</evidence>
<dbReference type="Proteomes" id="UP001501455">
    <property type="component" value="Unassembled WGS sequence"/>
</dbReference>
<protein>
    <submittedName>
        <fullName evidence="2">Uncharacterized protein</fullName>
    </submittedName>
</protein>
<feature type="region of interest" description="Disordered" evidence="1">
    <location>
        <begin position="1"/>
        <end position="28"/>
    </location>
</feature>
<keyword evidence="3" id="KW-1185">Reference proteome</keyword>
<name>A0ABP6TZC6_9ACTN</name>
<organism evidence="2 3">
    <name type="scientific">Streptomyces prasinosporus</name>
    <dbReference type="NCBI Taxonomy" id="68256"/>
    <lineage>
        <taxon>Bacteria</taxon>
        <taxon>Bacillati</taxon>
        <taxon>Actinomycetota</taxon>
        <taxon>Actinomycetes</taxon>
        <taxon>Kitasatosporales</taxon>
        <taxon>Streptomycetaceae</taxon>
        <taxon>Streptomyces</taxon>
        <taxon>Streptomyces albogriseolus group</taxon>
    </lineage>
</organism>
<sequence>MVAEDKNTPTASHADARRTSAAASALAPLPDHRNVDTAWWQELWRRHAHITTPLRQRGLECDIEFGLSAYIVRVSLPDDSYLIIGPPQEPSCDRPPGDPQGWIVTRQHPDEQALFEVIYDSAPSADPRAPERPEARHGGNATPLIEAIDQRLIQLGLLPAPSSSTASALLSAATPTLRPPKTLDVSDNADRTSVYVYGNALLALTDRLNATESHADAAALLHQVLDPTSGLLERLGEFFEAAGEKAKEAEQDDGFDLHYDLEDAAATLRSLGEGLHTAVDRMRALAPARQTTSAALPSGPSPGLPTSRGPRARTR</sequence>
<dbReference type="RefSeq" id="WP_033306535.1">
    <property type="nucleotide sequence ID" value="NZ_BAAAXF010000057.1"/>
</dbReference>
<evidence type="ECO:0000256" key="1">
    <source>
        <dbReference type="SAM" id="MobiDB-lite"/>
    </source>
</evidence>
<accession>A0ABP6TZC6</accession>
<feature type="region of interest" description="Disordered" evidence="1">
    <location>
        <begin position="287"/>
        <end position="315"/>
    </location>
</feature>
<dbReference type="GeneID" id="96647790"/>
<gene>
    <name evidence="2" type="ORF">GCM10019016_078550</name>
</gene>
<evidence type="ECO:0000313" key="3">
    <source>
        <dbReference type="Proteomes" id="UP001501455"/>
    </source>
</evidence>
<reference evidence="3" key="1">
    <citation type="journal article" date="2019" name="Int. J. Syst. Evol. Microbiol.">
        <title>The Global Catalogue of Microorganisms (GCM) 10K type strain sequencing project: providing services to taxonomists for standard genome sequencing and annotation.</title>
        <authorList>
            <consortium name="The Broad Institute Genomics Platform"/>
            <consortium name="The Broad Institute Genome Sequencing Center for Infectious Disease"/>
            <person name="Wu L."/>
            <person name="Ma J."/>
        </authorList>
    </citation>
    <scope>NUCLEOTIDE SEQUENCE [LARGE SCALE GENOMIC DNA]</scope>
    <source>
        <strain evidence="3">JCM 4816</strain>
    </source>
</reference>
<proteinExistence type="predicted"/>
<feature type="compositionally biased region" description="Low complexity" evidence="1">
    <location>
        <begin position="19"/>
        <end position="28"/>
    </location>
</feature>
<dbReference type="EMBL" id="BAAAXF010000057">
    <property type="protein sequence ID" value="GAA3500748.1"/>
    <property type="molecule type" value="Genomic_DNA"/>
</dbReference>
<comment type="caution">
    <text evidence="2">The sequence shown here is derived from an EMBL/GenBank/DDBJ whole genome shotgun (WGS) entry which is preliminary data.</text>
</comment>